<name>A0ABR6Z889_9BURK</name>
<sequence>MWNYSLDEKTERGGGYGQSEVELRYALRVKHNLVMLKVATYEESLWSVLVSMLFWSPLIWFLFFLPVCFLLLWVASSFIDLPQYMHGVYALPLAYASGLYLSLRKQSPLRDYRTRKQYVGTKTLLLDFKQQLLIAEEVFRFAPEKNCVQTVAFNKIHVSIEWNKGVEDSDYPGFYTDYVGIYLRLKSGGLKGMAWANRKLGEPVFRREYDSGSTDQAVKTQAELDEMIALLKTQNLHQK</sequence>
<keyword evidence="3" id="KW-1185">Reference proteome</keyword>
<feature type="transmembrane region" description="Helical" evidence="1">
    <location>
        <begin position="45"/>
        <end position="72"/>
    </location>
</feature>
<feature type="transmembrane region" description="Helical" evidence="1">
    <location>
        <begin position="84"/>
        <end position="103"/>
    </location>
</feature>
<reference evidence="2 3" key="1">
    <citation type="submission" date="2020-08" db="EMBL/GenBank/DDBJ databases">
        <title>Novel species isolated from subtropical streams in China.</title>
        <authorList>
            <person name="Lu H."/>
        </authorList>
    </citation>
    <scope>NUCLEOTIDE SEQUENCE [LARGE SCALE GENOMIC DNA]</scope>
    <source>
        <strain evidence="2 3">NL8W</strain>
    </source>
</reference>
<keyword evidence="1" id="KW-0812">Transmembrane</keyword>
<proteinExistence type="predicted"/>
<dbReference type="RefSeq" id="WP_186953552.1">
    <property type="nucleotide sequence ID" value="NZ_JACOFX010000004.1"/>
</dbReference>
<evidence type="ECO:0000256" key="1">
    <source>
        <dbReference type="SAM" id="Phobius"/>
    </source>
</evidence>
<evidence type="ECO:0000313" key="3">
    <source>
        <dbReference type="Proteomes" id="UP000646911"/>
    </source>
</evidence>
<accession>A0ABR6Z889</accession>
<gene>
    <name evidence="2" type="ORF">H8L47_10500</name>
</gene>
<keyword evidence="1" id="KW-1133">Transmembrane helix</keyword>
<comment type="caution">
    <text evidence="2">The sequence shown here is derived from an EMBL/GenBank/DDBJ whole genome shotgun (WGS) entry which is preliminary data.</text>
</comment>
<keyword evidence="1" id="KW-0472">Membrane</keyword>
<evidence type="ECO:0000313" key="2">
    <source>
        <dbReference type="EMBL" id="MBC3907998.1"/>
    </source>
</evidence>
<protein>
    <submittedName>
        <fullName evidence="2">Uncharacterized protein</fullName>
    </submittedName>
</protein>
<dbReference type="Proteomes" id="UP000646911">
    <property type="component" value="Unassembled WGS sequence"/>
</dbReference>
<dbReference type="EMBL" id="JACOFX010000004">
    <property type="protein sequence ID" value="MBC3907998.1"/>
    <property type="molecule type" value="Genomic_DNA"/>
</dbReference>
<organism evidence="2 3">
    <name type="scientific">Undibacterium umbellatum</name>
    <dbReference type="NCBI Taxonomy" id="2762300"/>
    <lineage>
        <taxon>Bacteria</taxon>
        <taxon>Pseudomonadati</taxon>
        <taxon>Pseudomonadota</taxon>
        <taxon>Betaproteobacteria</taxon>
        <taxon>Burkholderiales</taxon>
        <taxon>Oxalobacteraceae</taxon>
        <taxon>Undibacterium</taxon>
    </lineage>
</organism>